<evidence type="ECO:0000313" key="2">
    <source>
        <dbReference type="EMBL" id="PTM47212.1"/>
    </source>
</evidence>
<keyword evidence="3" id="KW-1185">Reference proteome</keyword>
<keyword evidence="1" id="KW-0472">Membrane</keyword>
<dbReference type="EMBL" id="PZZN01000001">
    <property type="protein sequence ID" value="PTM47212.1"/>
    <property type="molecule type" value="Genomic_DNA"/>
</dbReference>
<proteinExistence type="predicted"/>
<keyword evidence="1" id="KW-0812">Transmembrane</keyword>
<organism evidence="2 3">
    <name type="scientific">Sphingomonas aerolata</name>
    <dbReference type="NCBI Taxonomy" id="185951"/>
    <lineage>
        <taxon>Bacteria</taxon>
        <taxon>Pseudomonadati</taxon>
        <taxon>Pseudomonadota</taxon>
        <taxon>Alphaproteobacteria</taxon>
        <taxon>Sphingomonadales</taxon>
        <taxon>Sphingomonadaceae</taxon>
        <taxon>Sphingomonas</taxon>
    </lineage>
</organism>
<name>A0A2T4YTS8_9SPHN</name>
<comment type="caution">
    <text evidence="2">The sequence shown here is derived from an EMBL/GenBank/DDBJ whole genome shotgun (WGS) entry which is preliminary data.</text>
</comment>
<accession>A0A2T4YTS8</accession>
<gene>
    <name evidence="2" type="ORF">C8J24_0597</name>
</gene>
<evidence type="ECO:0000256" key="1">
    <source>
        <dbReference type="SAM" id="Phobius"/>
    </source>
</evidence>
<dbReference type="Proteomes" id="UP000240996">
    <property type="component" value="Unassembled WGS sequence"/>
</dbReference>
<protein>
    <submittedName>
        <fullName evidence="2">Uncharacterized protein</fullName>
    </submittedName>
</protein>
<keyword evidence="1" id="KW-1133">Transmembrane helix</keyword>
<feature type="transmembrane region" description="Helical" evidence="1">
    <location>
        <begin position="38"/>
        <end position="56"/>
    </location>
</feature>
<evidence type="ECO:0000313" key="3">
    <source>
        <dbReference type="Proteomes" id="UP000240996"/>
    </source>
</evidence>
<reference evidence="2 3" key="1">
    <citation type="submission" date="2018-04" db="EMBL/GenBank/DDBJ databases">
        <title>Genomic Encyclopedia of Type Strains, Phase III (KMG-III): the genomes of soil and plant-associated and newly described type strains.</title>
        <authorList>
            <person name="Whitman W."/>
        </authorList>
    </citation>
    <scope>NUCLEOTIDE SEQUENCE [LARGE SCALE GENOMIC DNA]</scope>
    <source>
        <strain evidence="2 3">NW12</strain>
    </source>
</reference>
<dbReference type="RefSeq" id="WP_107930162.1">
    <property type="nucleotide sequence ID" value="NZ_PZZN01000001.1"/>
</dbReference>
<dbReference type="AlphaFoldDB" id="A0A2T4YTS8"/>
<sequence>MTEGPDPIHAVRELWYQENGSVIVYSHQVVPRRWWNRLTRPIGVLLIVLAVAWPALLLSHGWTWLGLAFAIGDVCVIFVGRDLILWGAKRWSDS</sequence>